<reference evidence="4" key="1">
    <citation type="submission" date="2015-01" db="EMBL/GenBank/DDBJ databases">
        <title>Flavisolibacter sp./LCS9/ whole genome sequencing.</title>
        <authorList>
            <person name="Kim M.K."/>
            <person name="Srinivasan S."/>
            <person name="Lee J.-J."/>
        </authorList>
    </citation>
    <scope>NUCLEOTIDE SEQUENCE [LARGE SCALE GENOMIC DNA]</scope>
    <source>
        <strain evidence="4">LCS9</strain>
    </source>
</reference>
<evidence type="ECO:0000256" key="1">
    <source>
        <dbReference type="ARBA" id="ARBA00006865"/>
    </source>
</evidence>
<dbReference type="GO" id="GO:0004553">
    <property type="term" value="F:hydrolase activity, hydrolyzing O-glycosyl compounds"/>
    <property type="evidence" value="ECO:0007669"/>
    <property type="project" value="InterPro"/>
</dbReference>
<dbReference type="STRING" id="1492898.SY85_09680"/>
<evidence type="ECO:0000259" key="2">
    <source>
        <dbReference type="PROSITE" id="PS51762"/>
    </source>
</evidence>
<feature type="domain" description="GH16" evidence="2">
    <location>
        <begin position="24"/>
        <end position="269"/>
    </location>
</feature>
<accession>A0A172U264</accession>
<dbReference type="InterPro" id="IPR000757">
    <property type="entry name" value="Beta-glucanase-like"/>
</dbReference>
<dbReference type="PANTHER" id="PTHR10963">
    <property type="entry name" value="GLYCOSYL HYDROLASE-RELATED"/>
    <property type="match status" value="1"/>
</dbReference>
<name>A0A172U264_9BACT</name>
<dbReference type="Gene3D" id="2.60.120.200">
    <property type="match status" value="1"/>
</dbReference>
<dbReference type="EMBL" id="CP011390">
    <property type="protein sequence ID" value="ANE53400.1"/>
    <property type="molecule type" value="Genomic_DNA"/>
</dbReference>
<dbReference type="SUPFAM" id="SSF49899">
    <property type="entry name" value="Concanavalin A-like lectins/glucanases"/>
    <property type="match status" value="1"/>
</dbReference>
<protein>
    <recommendedName>
        <fullName evidence="2">GH16 domain-containing protein</fullName>
    </recommendedName>
</protein>
<reference evidence="3 4" key="2">
    <citation type="journal article" date="2016" name="Int. J. Syst. Evol. Microbiol.">
        <title>Flavisolibacter tropicus sp. nov., isolated from tropical soil.</title>
        <authorList>
            <person name="Lee J.J."/>
            <person name="Kang M.S."/>
            <person name="Kim G.S."/>
            <person name="Lee C.S."/>
            <person name="Lim S."/>
            <person name="Lee J."/>
            <person name="Roh S.H."/>
            <person name="Kang H."/>
            <person name="Ha J.M."/>
            <person name="Bae S."/>
            <person name="Jung H.Y."/>
            <person name="Kim M.K."/>
        </authorList>
    </citation>
    <scope>NUCLEOTIDE SEQUENCE [LARGE SCALE GENOMIC DNA]</scope>
    <source>
        <strain evidence="3 4">LCS9</strain>
    </source>
</reference>
<sequence length="269" mass="30246">MVNLDQVTNATIVKSTATGTIQNDDAVGEFSKLVWSDEFNNGSLNLNDWMFETGDGCPGLCGWGNNELEYYTSRPENLFFHNGNLVIEARKEDYSGRSYTSAKIVTRGKKSFKFGRMDIRAKLPKGKGVWPAIWMLPQQNVYGVWPKSGEIDIMELVGHEPNKVYGTVHFGLGPSSTQYSRGYQLPTADFSTDFHVYSIIWDSNSIQWLVDGQVFSSFTKTDVGSATYPFNEEFYFIINLAIGGNWPGSPDATTVFPQQLVVDYIRVYQ</sequence>
<dbReference type="Pfam" id="PF00722">
    <property type="entry name" value="Glyco_hydro_16"/>
    <property type="match status" value="1"/>
</dbReference>
<evidence type="ECO:0000313" key="3">
    <source>
        <dbReference type="EMBL" id="ANE53400.1"/>
    </source>
</evidence>
<dbReference type="GO" id="GO:0005975">
    <property type="term" value="P:carbohydrate metabolic process"/>
    <property type="evidence" value="ECO:0007669"/>
    <property type="project" value="InterPro"/>
</dbReference>
<dbReference type="InterPro" id="IPR013320">
    <property type="entry name" value="ConA-like_dom_sf"/>
</dbReference>
<dbReference type="PATRIC" id="fig|1492898.3.peg.2076"/>
<dbReference type="KEGG" id="fla:SY85_09680"/>
<proteinExistence type="inferred from homology"/>
<dbReference type="AlphaFoldDB" id="A0A172U264"/>
<dbReference type="InterPro" id="IPR050546">
    <property type="entry name" value="Glycosyl_Hydrlase_16"/>
</dbReference>
<dbReference type="PANTHER" id="PTHR10963:SF55">
    <property type="entry name" value="GLYCOSIDE HYDROLASE FAMILY 16 PROTEIN"/>
    <property type="match status" value="1"/>
</dbReference>
<keyword evidence="4" id="KW-1185">Reference proteome</keyword>
<gene>
    <name evidence="3" type="ORF">SY85_09680</name>
</gene>
<comment type="similarity">
    <text evidence="1">Belongs to the glycosyl hydrolase 16 family.</text>
</comment>
<organism evidence="3 4">
    <name type="scientific">Flavisolibacter tropicus</name>
    <dbReference type="NCBI Taxonomy" id="1492898"/>
    <lineage>
        <taxon>Bacteria</taxon>
        <taxon>Pseudomonadati</taxon>
        <taxon>Bacteroidota</taxon>
        <taxon>Chitinophagia</taxon>
        <taxon>Chitinophagales</taxon>
        <taxon>Chitinophagaceae</taxon>
        <taxon>Flavisolibacter</taxon>
    </lineage>
</organism>
<dbReference type="Proteomes" id="UP000077177">
    <property type="component" value="Chromosome"/>
</dbReference>
<evidence type="ECO:0000313" key="4">
    <source>
        <dbReference type="Proteomes" id="UP000077177"/>
    </source>
</evidence>
<dbReference type="CDD" id="cd08023">
    <property type="entry name" value="GH16_laminarinase_like"/>
    <property type="match status" value="1"/>
</dbReference>
<dbReference type="PROSITE" id="PS51762">
    <property type="entry name" value="GH16_2"/>
    <property type="match status" value="1"/>
</dbReference>